<keyword evidence="4 7" id="KW-0812">Transmembrane</keyword>
<dbReference type="STRING" id="670482.SAMN04488542_1337"/>
<dbReference type="RefSeq" id="WP_091235282.1">
    <property type="nucleotide sequence ID" value="NZ_FNBG01000033.1"/>
</dbReference>
<dbReference type="EMBL" id="FNBG01000033">
    <property type="protein sequence ID" value="SDG28104.1"/>
    <property type="molecule type" value="Genomic_DNA"/>
</dbReference>
<feature type="transmembrane region" description="Helical" evidence="7">
    <location>
        <begin position="52"/>
        <end position="69"/>
    </location>
</feature>
<feature type="transmembrane region" description="Helical" evidence="7">
    <location>
        <begin position="200"/>
        <end position="219"/>
    </location>
</feature>
<keyword evidence="10" id="KW-1185">Reference proteome</keyword>
<comment type="subcellular location">
    <subcellularLocation>
        <location evidence="1">Cell membrane</location>
        <topology evidence="1">Multi-pass membrane protein</topology>
    </subcellularLocation>
</comment>
<keyword evidence="9" id="KW-0012">Acyltransferase</keyword>
<dbReference type="PANTHER" id="PTHR40074">
    <property type="entry name" value="O-ACETYLTRANSFERASE WECH"/>
    <property type="match status" value="1"/>
</dbReference>
<evidence type="ECO:0000256" key="2">
    <source>
        <dbReference type="ARBA" id="ARBA00007400"/>
    </source>
</evidence>
<dbReference type="Proteomes" id="UP000198972">
    <property type="component" value="Unassembled WGS sequence"/>
</dbReference>
<comment type="similarity">
    <text evidence="2">Belongs to the acyltransferase 3 family.</text>
</comment>
<feature type="transmembrane region" description="Helical" evidence="7">
    <location>
        <begin position="309"/>
        <end position="332"/>
    </location>
</feature>
<evidence type="ECO:0000256" key="6">
    <source>
        <dbReference type="ARBA" id="ARBA00023136"/>
    </source>
</evidence>
<dbReference type="GO" id="GO:0009246">
    <property type="term" value="P:enterobacterial common antigen biosynthetic process"/>
    <property type="evidence" value="ECO:0007669"/>
    <property type="project" value="TreeGrafter"/>
</dbReference>
<evidence type="ECO:0000313" key="10">
    <source>
        <dbReference type="Proteomes" id="UP000198972"/>
    </source>
</evidence>
<dbReference type="AlphaFoldDB" id="A0A1G7SZ99"/>
<evidence type="ECO:0000313" key="9">
    <source>
        <dbReference type="EMBL" id="SDG28104.1"/>
    </source>
</evidence>
<sequence>MRKAKLEEIEILRGIAFLAVVMQHTIAGIFYQPGLSPMALNVGTTLLGLIRFAVPLFVFITGVVLFYNYDAKVNYKDFLRKRFKQVIIPYLAWTVFYYAWVGFLSGVEATSTWNQLADVIQLAFTGKASYHLWFMVMIIPFYVLFPLCKLLISKNRKWPINLAVVATIFVMNMLLVYALSKGMITSDNPNLGFIFNYLDRNFLFWIFYFMLGGLVGLYYDRWKTFVHKTWVFSLLLLGICMYYICVKIFRINEGVTDNPYLFSANVTAPLKPFMMVTILLLLVMVFYLAEKIAANRSRPANLLRTFGKYSFGAYLIHAFALNIVNNLVISYLGVLGAFAQTIISFVLCSLLSLILCVGISRVKSSFGEVLVGRV</sequence>
<keyword evidence="3" id="KW-1003">Cell membrane</keyword>
<evidence type="ECO:0000259" key="8">
    <source>
        <dbReference type="Pfam" id="PF01757"/>
    </source>
</evidence>
<feature type="transmembrane region" description="Helical" evidence="7">
    <location>
        <begin position="12"/>
        <end position="32"/>
    </location>
</feature>
<evidence type="ECO:0000256" key="3">
    <source>
        <dbReference type="ARBA" id="ARBA00022475"/>
    </source>
</evidence>
<reference evidence="9 10" key="1">
    <citation type="submission" date="2016-10" db="EMBL/GenBank/DDBJ databases">
        <authorList>
            <person name="de Groot N.N."/>
        </authorList>
    </citation>
    <scope>NUCLEOTIDE SEQUENCE [LARGE SCALE GENOMIC DNA]</scope>
    <source>
        <strain evidence="9 10">DSM 28129</strain>
    </source>
</reference>
<keyword evidence="9" id="KW-0808">Transferase</keyword>
<protein>
    <submittedName>
        <fullName evidence="9">Surface polysaccharide O-acyltransferase, integral membrane enzyme</fullName>
    </submittedName>
</protein>
<organism evidence="9 10">
    <name type="scientific">Fontibacillus panacisegetis</name>
    <dbReference type="NCBI Taxonomy" id="670482"/>
    <lineage>
        <taxon>Bacteria</taxon>
        <taxon>Bacillati</taxon>
        <taxon>Bacillota</taxon>
        <taxon>Bacilli</taxon>
        <taxon>Bacillales</taxon>
        <taxon>Paenibacillaceae</taxon>
        <taxon>Fontibacillus</taxon>
    </lineage>
</organism>
<feature type="transmembrane region" description="Helical" evidence="7">
    <location>
        <begin position="338"/>
        <end position="359"/>
    </location>
</feature>
<feature type="transmembrane region" description="Helical" evidence="7">
    <location>
        <begin position="231"/>
        <end position="250"/>
    </location>
</feature>
<keyword evidence="6 7" id="KW-0472">Membrane</keyword>
<evidence type="ECO:0000256" key="1">
    <source>
        <dbReference type="ARBA" id="ARBA00004651"/>
    </source>
</evidence>
<keyword evidence="5 7" id="KW-1133">Transmembrane helix</keyword>
<proteinExistence type="inferred from homology"/>
<dbReference type="GO" id="GO:0016413">
    <property type="term" value="F:O-acetyltransferase activity"/>
    <property type="evidence" value="ECO:0007669"/>
    <property type="project" value="TreeGrafter"/>
</dbReference>
<name>A0A1G7SZ99_9BACL</name>
<dbReference type="GO" id="GO:0005886">
    <property type="term" value="C:plasma membrane"/>
    <property type="evidence" value="ECO:0007669"/>
    <property type="project" value="UniProtKB-SubCell"/>
</dbReference>
<dbReference type="PANTHER" id="PTHR40074:SF2">
    <property type="entry name" value="O-ACETYLTRANSFERASE WECH"/>
    <property type="match status" value="1"/>
</dbReference>
<feature type="transmembrane region" description="Helical" evidence="7">
    <location>
        <begin position="160"/>
        <end position="180"/>
    </location>
</feature>
<dbReference type="Pfam" id="PF01757">
    <property type="entry name" value="Acyl_transf_3"/>
    <property type="match status" value="1"/>
</dbReference>
<feature type="transmembrane region" description="Helical" evidence="7">
    <location>
        <begin position="130"/>
        <end position="148"/>
    </location>
</feature>
<gene>
    <name evidence="9" type="ORF">SAMN04488542_1337</name>
</gene>
<dbReference type="InterPro" id="IPR002656">
    <property type="entry name" value="Acyl_transf_3_dom"/>
</dbReference>
<feature type="domain" description="Acyltransferase 3" evidence="8">
    <location>
        <begin position="8"/>
        <end position="360"/>
    </location>
</feature>
<evidence type="ECO:0000256" key="5">
    <source>
        <dbReference type="ARBA" id="ARBA00022989"/>
    </source>
</evidence>
<accession>A0A1G7SZ99</accession>
<evidence type="ECO:0000256" key="4">
    <source>
        <dbReference type="ARBA" id="ARBA00022692"/>
    </source>
</evidence>
<feature type="transmembrane region" description="Helical" evidence="7">
    <location>
        <begin position="90"/>
        <end position="110"/>
    </location>
</feature>
<dbReference type="OrthoDB" id="569695at2"/>
<feature type="transmembrane region" description="Helical" evidence="7">
    <location>
        <begin position="270"/>
        <end position="289"/>
    </location>
</feature>
<evidence type="ECO:0000256" key="7">
    <source>
        <dbReference type="SAM" id="Phobius"/>
    </source>
</evidence>